<proteinExistence type="predicted"/>
<dbReference type="AlphaFoldDB" id="A0A8X8XZM7"/>
<dbReference type="EMBL" id="PNBA02000006">
    <property type="protein sequence ID" value="KAG6422014.1"/>
    <property type="molecule type" value="Genomic_DNA"/>
</dbReference>
<protein>
    <submittedName>
        <fullName evidence="1">Uncharacterized protein</fullName>
    </submittedName>
</protein>
<evidence type="ECO:0000313" key="2">
    <source>
        <dbReference type="Proteomes" id="UP000298416"/>
    </source>
</evidence>
<sequence length="111" mass="12224">MESYCSLTKLEIDAVLQLIHLSGGSDDDLRVFWPDSAVDRYSVADASSVSSGSSSFVNQEILVFDDEPLPRIDHRFGSLVDIYGKTTAAPLNSINNRSKSKKRARFTLALV</sequence>
<dbReference type="Proteomes" id="UP000298416">
    <property type="component" value="Unassembled WGS sequence"/>
</dbReference>
<gene>
    <name evidence="1" type="ORF">SASPL_118575</name>
</gene>
<comment type="caution">
    <text evidence="1">The sequence shown here is derived from an EMBL/GenBank/DDBJ whole genome shotgun (WGS) entry which is preliminary data.</text>
</comment>
<keyword evidence="2" id="KW-1185">Reference proteome</keyword>
<name>A0A8X8XZM7_SALSN</name>
<reference evidence="1" key="1">
    <citation type="submission" date="2018-01" db="EMBL/GenBank/DDBJ databases">
        <authorList>
            <person name="Mao J.F."/>
        </authorList>
    </citation>
    <scope>NUCLEOTIDE SEQUENCE</scope>
    <source>
        <strain evidence="1">Huo1</strain>
        <tissue evidence="1">Leaf</tissue>
    </source>
</reference>
<reference evidence="1" key="2">
    <citation type="submission" date="2020-08" db="EMBL/GenBank/DDBJ databases">
        <title>Plant Genome Project.</title>
        <authorList>
            <person name="Zhang R.-G."/>
        </authorList>
    </citation>
    <scope>NUCLEOTIDE SEQUENCE</scope>
    <source>
        <strain evidence="1">Huo1</strain>
        <tissue evidence="1">Leaf</tissue>
    </source>
</reference>
<accession>A0A8X8XZM7</accession>
<organism evidence="1">
    <name type="scientific">Salvia splendens</name>
    <name type="common">Scarlet sage</name>
    <dbReference type="NCBI Taxonomy" id="180675"/>
    <lineage>
        <taxon>Eukaryota</taxon>
        <taxon>Viridiplantae</taxon>
        <taxon>Streptophyta</taxon>
        <taxon>Embryophyta</taxon>
        <taxon>Tracheophyta</taxon>
        <taxon>Spermatophyta</taxon>
        <taxon>Magnoliopsida</taxon>
        <taxon>eudicotyledons</taxon>
        <taxon>Gunneridae</taxon>
        <taxon>Pentapetalae</taxon>
        <taxon>asterids</taxon>
        <taxon>lamiids</taxon>
        <taxon>Lamiales</taxon>
        <taxon>Lamiaceae</taxon>
        <taxon>Nepetoideae</taxon>
        <taxon>Mentheae</taxon>
        <taxon>Salviinae</taxon>
        <taxon>Salvia</taxon>
        <taxon>Salvia subgen. Calosphace</taxon>
        <taxon>core Calosphace</taxon>
    </lineage>
</organism>
<evidence type="ECO:0000313" key="1">
    <source>
        <dbReference type="EMBL" id="KAG6422014.1"/>
    </source>
</evidence>